<keyword evidence="3" id="KW-0677">Repeat</keyword>
<comment type="subcellular location">
    <subcellularLocation>
        <location evidence="1">Nucleus</location>
    </subcellularLocation>
</comment>
<dbReference type="Pfam" id="PF00076">
    <property type="entry name" value="RRM_1"/>
    <property type="match status" value="2"/>
</dbReference>
<feature type="region of interest" description="Disordered" evidence="10">
    <location>
        <begin position="185"/>
        <end position="208"/>
    </location>
</feature>
<dbReference type="PANTHER" id="PTHR48025:SF1">
    <property type="entry name" value="RRM DOMAIN-CONTAINING PROTEIN"/>
    <property type="match status" value="1"/>
</dbReference>
<dbReference type="PROSITE" id="PS50102">
    <property type="entry name" value="RRM"/>
    <property type="match status" value="2"/>
</dbReference>
<dbReference type="Gene3D" id="3.30.70.330">
    <property type="match status" value="2"/>
</dbReference>
<gene>
    <name evidence="13" type="ORF">MATL_G00174140</name>
</gene>
<feature type="domain" description="CCHC-type" evidence="12">
    <location>
        <begin position="162"/>
        <end position="176"/>
    </location>
</feature>
<evidence type="ECO:0000259" key="11">
    <source>
        <dbReference type="PROSITE" id="PS50102"/>
    </source>
</evidence>
<evidence type="ECO:0000256" key="3">
    <source>
        <dbReference type="ARBA" id="ARBA00022737"/>
    </source>
</evidence>
<dbReference type="Proteomes" id="UP001046870">
    <property type="component" value="Chromosome 14"/>
</dbReference>
<evidence type="ECO:0000256" key="6">
    <source>
        <dbReference type="ARBA" id="ARBA00022884"/>
    </source>
</evidence>
<dbReference type="EMBL" id="JAFDVH010000014">
    <property type="protein sequence ID" value="KAG7465235.1"/>
    <property type="molecule type" value="Genomic_DNA"/>
</dbReference>
<evidence type="ECO:0000313" key="14">
    <source>
        <dbReference type="Proteomes" id="UP001046870"/>
    </source>
</evidence>
<comment type="caution">
    <text evidence="13">The sequence shown here is derived from an EMBL/GenBank/DDBJ whole genome shotgun (WGS) entry which is preliminary data.</text>
</comment>
<feature type="region of interest" description="Disordered" evidence="10">
    <location>
        <begin position="347"/>
        <end position="413"/>
    </location>
</feature>
<feature type="domain" description="RRM" evidence="11">
    <location>
        <begin position="2"/>
        <end position="72"/>
    </location>
</feature>
<dbReference type="GO" id="GO:0005634">
    <property type="term" value="C:nucleus"/>
    <property type="evidence" value="ECO:0007669"/>
    <property type="project" value="UniProtKB-SubCell"/>
</dbReference>
<dbReference type="GO" id="GO:0008270">
    <property type="term" value="F:zinc ion binding"/>
    <property type="evidence" value="ECO:0007669"/>
    <property type="project" value="UniProtKB-KW"/>
</dbReference>
<accession>A0A9D3PPV1</accession>
<dbReference type="CDD" id="cd12607">
    <property type="entry name" value="RRM2_RBM4"/>
    <property type="match status" value="1"/>
</dbReference>
<evidence type="ECO:0000256" key="5">
    <source>
        <dbReference type="ARBA" id="ARBA00022833"/>
    </source>
</evidence>
<dbReference type="GO" id="GO:0003729">
    <property type="term" value="F:mRNA binding"/>
    <property type="evidence" value="ECO:0007669"/>
    <property type="project" value="TreeGrafter"/>
</dbReference>
<keyword evidence="7" id="KW-0539">Nucleus</keyword>
<evidence type="ECO:0000256" key="8">
    <source>
        <dbReference type="PROSITE-ProRule" id="PRU00047"/>
    </source>
</evidence>
<dbReference type="InterPro" id="IPR001878">
    <property type="entry name" value="Znf_CCHC"/>
</dbReference>
<keyword evidence="6 9" id="KW-0694">RNA-binding</keyword>
<name>A0A9D3PPV1_MEGAT</name>
<keyword evidence="14" id="KW-1185">Reference proteome</keyword>
<feature type="compositionally biased region" description="Low complexity" evidence="10">
    <location>
        <begin position="386"/>
        <end position="396"/>
    </location>
</feature>
<organism evidence="13 14">
    <name type="scientific">Megalops atlanticus</name>
    <name type="common">Tarpon</name>
    <name type="synonym">Clupea gigantea</name>
    <dbReference type="NCBI Taxonomy" id="7932"/>
    <lineage>
        <taxon>Eukaryota</taxon>
        <taxon>Metazoa</taxon>
        <taxon>Chordata</taxon>
        <taxon>Craniata</taxon>
        <taxon>Vertebrata</taxon>
        <taxon>Euteleostomi</taxon>
        <taxon>Actinopterygii</taxon>
        <taxon>Neopterygii</taxon>
        <taxon>Teleostei</taxon>
        <taxon>Elopiformes</taxon>
        <taxon>Megalopidae</taxon>
        <taxon>Megalops</taxon>
    </lineage>
</organism>
<dbReference type="InterPro" id="IPR012677">
    <property type="entry name" value="Nucleotide-bd_a/b_plait_sf"/>
</dbReference>
<evidence type="ECO:0008006" key="15">
    <source>
        <dbReference type="Google" id="ProtNLM"/>
    </source>
</evidence>
<evidence type="ECO:0000256" key="9">
    <source>
        <dbReference type="PROSITE-ProRule" id="PRU00176"/>
    </source>
</evidence>
<dbReference type="InterPro" id="IPR035979">
    <property type="entry name" value="RBD_domain_sf"/>
</dbReference>
<dbReference type="PANTHER" id="PTHR48025">
    <property type="entry name" value="OS02G0815200 PROTEIN"/>
    <property type="match status" value="1"/>
</dbReference>
<evidence type="ECO:0000256" key="10">
    <source>
        <dbReference type="SAM" id="MobiDB-lite"/>
    </source>
</evidence>
<dbReference type="PROSITE" id="PS50158">
    <property type="entry name" value="ZF_CCHC"/>
    <property type="match status" value="1"/>
</dbReference>
<dbReference type="FunFam" id="3.30.70.330:FF:000085">
    <property type="entry name" value="RNA-binding protein 4 isoform X1"/>
    <property type="match status" value="1"/>
</dbReference>
<dbReference type="Pfam" id="PF00098">
    <property type="entry name" value="zf-CCHC"/>
    <property type="match status" value="1"/>
</dbReference>
<keyword evidence="2" id="KW-0479">Metal-binding</keyword>
<feature type="domain" description="RRM" evidence="11">
    <location>
        <begin position="78"/>
        <end position="148"/>
    </location>
</feature>
<protein>
    <recommendedName>
        <fullName evidence="15">RNA-binding protein 4.1-like</fullName>
    </recommendedName>
</protein>
<dbReference type="SMART" id="SM00360">
    <property type="entry name" value="RRM"/>
    <property type="match status" value="2"/>
</dbReference>
<keyword evidence="5" id="KW-0862">Zinc</keyword>
<dbReference type="InterPro" id="IPR050502">
    <property type="entry name" value="Euk_RNA-bind_prot"/>
</dbReference>
<dbReference type="FunFam" id="3.30.70.330:FF:000058">
    <property type="entry name" value="RNA-binding motif protein 4"/>
    <property type="match status" value="1"/>
</dbReference>
<evidence type="ECO:0000256" key="1">
    <source>
        <dbReference type="ARBA" id="ARBA00004123"/>
    </source>
</evidence>
<dbReference type="SUPFAM" id="SSF54928">
    <property type="entry name" value="RNA-binding domain, RBD"/>
    <property type="match status" value="2"/>
</dbReference>
<evidence type="ECO:0000256" key="7">
    <source>
        <dbReference type="ARBA" id="ARBA00023242"/>
    </source>
</evidence>
<dbReference type="OrthoDB" id="79941at2759"/>
<proteinExistence type="predicted"/>
<evidence type="ECO:0000313" key="13">
    <source>
        <dbReference type="EMBL" id="KAG7465235.1"/>
    </source>
</evidence>
<evidence type="ECO:0000259" key="12">
    <source>
        <dbReference type="PROSITE" id="PS50158"/>
    </source>
</evidence>
<dbReference type="InterPro" id="IPR034898">
    <property type="entry name" value="RBM4_RRM2"/>
</dbReference>
<reference evidence="13" key="1">
    <citation type="submission" date="2021-01" db="EMBL/GenBank/DDBJ databases">
        <authorList>
            <person name="Zahm M."/>
            <person name="Roques C."/>
            <person name="Cabau C."/>
            <person name="Klopp C."/>
            <person name="Donnadieu C."/>
            <person name="Jouanno E."/>
            <person name="Lampietro C."/>
            <person name="Louis A."/>
            <person name="Herpin A."/>
            <person name="Echchiki A."/>
            <person name="Berthelot C."/>
            <person name="Parey E."/>
            <person name="Roest-Crollius H."/>
            <person name="Braasch I."/>
            <person name="Postlethwait J."/>
            <person name="Bobe J."/>
            <person name="Montfort J."/>
            <person name="Bouchez O."/>
            <person name="Begum T."/>
            <person name="Mejri S."/>
            <person name="Adams A."/>
            <person name="Chen W.-J."/>
            <person name="Guiguen Y."/>
        </authorList>
    </citation>
    <scope>NUCLEOTIDE SEQUENCE</scope>
    <source>
        <strain evidence="13">YG-15Mar2019-1</strain>
        <tissue evidence="13">Brain</tissue>
    </source>
</reference>
<dbReference type="Gene3D" id="4.10.60.10">
    <property type="entry name" value="Zinc finger, CCHC-type"/>
    <property type="match status" value="1"/>
</dbReference>
<feature type="compositionally biased region" description="Gly residues" evidence="10">
    <location>
        <begin position="185"/>
        <end position="194"/>
    </location>
</feature>
<sequence length="479" mass="51280">MVKIFIGNLSQDTTAEELRALFSQYGKISECDIVKNFGFVHMDDKAEAEEAIRNLHHYELNGLAMNVEMSRSKSKASTKLHVGNINSSCTNQELRAKFEEYGPVVECDIVKDYAFVHMERVEDAMEAISGLDNTAFQGKLMSVKLSTSRLRTAPGMGERTGCYRCGQEGHWSKECPLDQNGSYGEGPMGPGANGFGPSRFGRGGRGGGFPRGFGGDPGFGSGYAPAHGFGRGAGYGGPGYGRGAGYESAMAYGAPPGYGMGAEHSMARMYGGDGTYGTGGAAYGAVPAYPARRAAYDERDPYGVVDFYEKYRARPYGASYFEDRRAVPLPPPPPPSSSAIMRDRLSSATLDPYERRPLPLRRPPAPRTTHETGAPSAVSRPRGRATRTSVRVSPRSPLSPGAPRTTCRAPGTLTPIGRATLTNLTPLSVRCFPRHASTNARSVEVAFWLTARSGFAAVGGEGAVADAVLEQHRVSTCVN</sequence>
<dbReference type="AlphaFoldDB" id="A0A9D3PPV1"/>
<dbReference type="SMART" id="SM00343">
    <property type="entry name" value="ZnF_C2HC"/>
    <property type="match status" value="1"/>
</dbReference>
<keyword evidence="4 8" id="KW-0863">Zinc-finger</keyword>
<evidence type="ECO:0000256" key="2">
    <source>
        <dbReference type="ARBA" id="ARBA00022723"/>
    </source>
</evidence>
<evidence type="ECO:0000256" key="4">
    <source>
        <dbReference type="ARBA" id="ARBA00022771"/>
    </source>
</evidence>
<dbReference type="InterPro" id="IPR000504">
    <property type="entry name" value="RRM_dom"/>
</dbReference>